<feature type="transmembrane region" description="Helical" evidence="10">
    <location>
        <begin position="59"/>
        <end position="77"/>
    </location>
</feature>
<dbReference type="InterPro" id="IPR003691">
    <property type="entry name" value="FluC"/>
</dbReference>
<evidence type="ECO:0000256" key="2">
    <source>
        <dbReference type="ARBA" id="ARBA00022475"/>
    </source>
</evidence>
<dbReference type="GO" id="GO:0046872">
    <property type="term" value="F:metal ion binding"/>
    <property type="evidence" value="ECO:0007669"/>
    <property type="project" value="UniProtKB-KW"/>
</dbReference>
<comment type="catalytic activity">
    <reaction evidence="8">
        <text>fluoride(in) = fluoride(out)</text>
        <dbReference type="Rhea" id="RHEA:76159"/>
        <dbReference type="ChEBI" id="CHEBI:17051"/>
    </reaction>
    <physiologicalReaction direction="left-to-right" evidence="8">
        <dbReference type="Rhea" id="RHEA:76160"/>
    </physiologicalReaction>
</comment>
<evidence type="ECO:0000256" key="9">
    <source>
        <dbReference type="ARBA" id="ARBA00049940"/>
    </source>
</evidence>
<keyword evidence="10" id="KW-0479">Metal-binding</keyword>
<dbReference type="GO" id="GO:0005886">
    <property type="term" value="C:plasma membrane"/>
    <property type="evidence" value="ECO:0007669"/>
    <property type="project" value="UniProtKB-SubCell"/>
</dbReference>
<dbReference type="OrthoDB" id="4408652at2"/>
<keyword evidence="10" id="KW-0813">Transport</keyword>
<dbReference type="NCBIfam" id="NF001101">
    <property type="entry name" value="PRK00134.1"/>
    <property type="match status" value="1"/>
</dbReference>
<keyword evidence="12" id="KW-1185">Reference proteome</keyword>
<evidence type="ECO:0000256" key="7">
    <source>
        <dbReference type="ARBA" id="ARBA00035120"/>
    </source>
</evidence>
<dbReference type="RefSeq" id="WP_098388995.1">
    <property type="nucleotide sequence ID" value="NZ_LS483464.1"/>
</dbReference>
<name>A0A2A9DNY2_9CORY</name>
<comment type="similarity">
    <text evidence="7 10">Belongs to the fluoride channel Fluc/FEX (TC 1.A.43) family.</text>
</comment>
<feature type="transmembrane region" description="Helical" evidence="10">
    <location>
        <begin position="83"/>
        <end position="103"/>
    </location>
</feature>
<dbReference type="Proteomes" id="UP000221653">
    <property type="component" value="Unassembled WGS sequence"/>
</dbReference>
<evidence type="ECO:0000256" key="3">
    <source>
        <dbReference type="ARBA" id="ARBA00022692"/>
    </source>
</evidence>
<keyword evidence="3 10" id="KW-0812">Transmembrane</keyword>
<dbReference type="AlphaFoldDB" id="A0A2A9DNY2"/>
<keyword evidence="4 10" id="KW-1133">Transmembrane helix</keyword>
<dbReference type="GO" id="GO:0062054">
    <property type="term" value="F:fluoride channel activity"/>
    <property type="evidence" value="ECO:0007669"/>
    <property type="project" value="UniProtKB-UniRule"/>
</dbReference>
<keyword evidence="2 10" id="KW-1003">Cell membrane</keyword>
<feature type="transmembrane region" description="Helical" evidence="10">
    <location>
        <begin position="32"/>
        <end position="52"/>
    </location>
</feature>
<feature type="binding site" evidence="10">
    <location>
        <position position="65"/>
    </location>
    <ligand>
        <name>Na(+)</name>
        <dbReference type="ChEBI" id="CHEBI:29101"/>
        <note>structural</note>
    </ligand>
</feature>
<sequence>MDTVKNTCIVGAGAALGAVVRAAILNVAPDHALGMILLINVVGCAAMGALAPGLAWGKGFLGGFTTFSTFMSAAGALEPLPAFTYIAATVVGCVGSWCLGHALRRPSGP</sequence>
<organism evidence="11 12">
    <name type="scientific">Corynebacterium renale</name>
    <dbReference type="NCBI Taxonomy" id="1724"/>
    <lineage>
        <taxon>Bacteria</taxon>
        <taxon>Bacillati</taxon>
        <taxon>Actinomycetota</taxon>
        <taxon>Actinomycetes</taxon>
        <taxon>Mycobacteriales</taxon>
        <taxon>Corynebacteriaceae</taxon>
        <taxon>Corynebacterium</taxon>
    </lineage>
</organism>
<dbReference type="STRING" id="1724.GCA_001044175_01803"/>
<gene>
    <name evidence="10" type="primary">fluC</name>
    <name evidence="10" type="synonym">crcB</name>
    <name evidence="11" type="ORF">ATK06_1182</name>
</gene>
<evidence type="ECO:0000313" key="11">
    <source>
        <dbReference type="EMBL" id="PFG28091.1"/>
    </source>
</evidence>
<keyword evidence="6 10" id="KW-0407">Ion channel</keyword>
<evidence type="ECO:0000256" key="6">
    <source>
        <dbReference type="ARBA" id="ARBA00023303"/>
    </source>
</evidence>
<evidence type="ECO:0000256" key="5">
    <source>
        <dbReference type="ARBA" id="ARBA00023136"/>
    </source>
</evidence>
<keyword evidence="10" id="KW-0915">Sodium</keyword>
<evidence type="ECO:0000256" key="8">
    <source>
        <dbReference type="ARBA" id="ARBA00035585"/>
    </source>
</evidence>
<keyword evidence="5 10" id="KW-0472">Membrane</keyword>
<dbReference type="GO" id="GO:0140114">
    <property type="term" value="P:cellular detoxification of fluoride"/>
    <property type="evidence" value="ECO:0007669"/>
    <property type="project" value="UniProtKB-UniRule"/>
</dbReference>
<protein>
    <recommendedName>
        <fullName evidence="10">Fluoride-specific ion channel FluC</fullName>
    </recommendedName>
</protein>
<comment type="subcellular location">
    <subcellularLocation>
        <location evidence="1 10">Cell membrane</location>
        <topology evidence="1 10">Multi-pass membrane protein</topology>
    </subcellularLocation>
</comment>
<dbReference type="Pfam" id="PF02537">
    <property type="entry name" value="CRCB"/>
    <property type="match status" value="1"/>
</dbReference>
<reference evidence="11 12" key="1">
    <citation type="submission" date="2017-10" db="EMBL/GenBank/DDBJ databases">
        <title>Sequencing the genomes of 1000 actinobacteria strains.</title>
        <authorList>
            <person name="Klenk H.-P."/>
        </authorList>
    </citation>
    <scope>NUCLEOTIDE SEQUENCE [LARGE SCALE GENOMIC DNA]</scope>
    <source>
        <strain evidence="11 12">DSM 20688</strain>
    </source>
</reference>
<dbReference type="HAMAP" id="MF_00454">
    <property type="entry name" value="FluC"/>
    <property type="match status" value="1"/>
</dbReference>
<comment type="activity regulation">
    <text evidence="10">Na(+) is not transported, but it plays an essential structural role and its presence is essential for fluoride channel function.</text>
</comment>
<comment type="caution">
    <text evidence="11">The sequence shown here is derived from an EMBL/GenBank/DDBJ whole genome shotgun (WGS) entry which is preliminary data.</text>
</comment>
<dbReference type="EMBL" id="PDJF01000001">
    <property type="protein sequence ID" value="PFG28091.1"/>
    <property type="molecule type" value="Genomic_DNA"/>
</dbReference>
<evidence type="ECO:0000256" key="10">
    <source>
        <dbReference type="HAMAP-Rule" id="MF_00454"/>
    </source>
</evidence>
<evidence type="ECO:0000313" key="12">
    <source>
        <dbReference type="Proteomes" id="UP000221653"/>
    </source>
</evidence>
<feature type="binding site" evidence="10">
    <location>
        <position position="62"/>
    </location>
    <ligand>
        <name>Na(+)</name>
        <dbReference type="ChEBI" id="CHEBI:29101"/>
        <note>structural</note>
    </ligand>
</feature>
<accession>A0A2A9DNY2</accession>
<comment type="function">
    <text evidence="9 10">Fluoride-specific ion channel. Important for reducing fluoride concentration in the cell, thus reducing its toxicity.</text>
</comment>
<evidence type="ECO:0000256" key="1">
    <source>
        <dbReference type="ARBA" id="ARBA00004651"/>
    </source>
</evidence>
<evidence type="ECO:0000256" key="4">
    <source>
        <dbReference type="ARBA" id="ARBA00022989"/>
    </source>
</evidence>
<keyword evidence="10" id="KW-0406">Ion transport</keyword>
<proteinExistence type="inferred from homology"/>